<dbReference type="PANTHER" id="PTHR11439">
    <property type="entry name" value="GAG-POL-RELATED RETROTRANSPOSON"/>
    <property type="match status" value="1"/>
</dbReference>
<dbReference type="PANTHER" id="PTHR11439:SF469">
    <property type="entry name" value="REVERSE TRANSCRIPTASE TY1_COPIA-TYPE DOMAIN-CONTAINING PROTEIN"/>
    <property type="match status" value="1"/>
</dbReference>
<evidence type="ECO:0000313" key="2">
    <source>
        <dbReference type="RefSeq" id="XP_016454285.1"/>
    </source>
</evidence>
<dbReference type="OrthoDB" id="411615at2759"/>
<dbReference type="KEGG" id="nta:107778521"/>
<evidence type="ECO:0000259" key="1">
    <source>
        <dbReference type="Pfam" id="PF07727"/>
    </source>
</evidence>
<proteinExistence type="predicted"/>
<protein>
    <recommendedName>
        <fullName evidence="1">Reverse transcriptase Ty1/copia-type domain-containing protein</fullName>
    </recommendedName>
</protein>
<dbReference type="Pfam" id="PF07727">
    <property type="entry name" value="RVT_2"/>
    <property type="match status" value="1"/>
</dbReference>
<organism evidence="2">
    <name type="scientific">Nicotiana tabacum</name>
    <name type="common">Common tobacco</name>
    <dbReference type="NCBI Taxonomy" id="4097"/>
    <lineage>
        <taxon>Eukaryota</taxon>
        <taxon>Viridiplantae</taxon>
        <taxon>Streptophyta</taxon>
        <taxon>Embryophyta</taxon>
        <taxon>Tracheophyta</taxon>
        <taxon>Spermatophyta</taxon>
        <taxon>Magnoliopsida</taxon>
        <taxon>eudicotyledons</taxon>
        <taxon>Gunneridae</taxon>
        <taxon>Pentapetalae</taxon>
        <taxon>asterids</taxon>
        <taxon>lamiids</taxon>
        <taxon>Solanales</taxon>
        <taxon>Solanaceae</taxon>
        <taxon>Nicotianoideae</taxon>
        <taxon>Nicotianeae</taxon>
        <taxon>Nicotiana</taxon>
    </lineage>
</organism>
<feature type="domain" description="Reverse transcriptase Ty1/copia-type" evidence="1">
    <location>
        <begin position="11"/>
        <end position="139"/>
    </location>
</feature>
<gene>
    <name evidence="2" type="primary">LOC107778521</name>
</gene>
<dbReference type="InterPro" id="IPR043502">
    <property type="entry name" value="DNA/RNA_pol_sf"/>
</dbReference>
<dbReference type="AlphaFoldDB" id="A0A1S3YQN3"/>
<dbReference type="STRING" id="4097.A0A1S3YQN3"/>
<name>A0A1S3YQN3_TOBAC</name>
<dbReference type="SUPFAM" id="SSF56672">
    <property type="entry name" value="DNA/RNA polymerases"/>
    <property type="match status" value="1"/>
</dbReference>
<dbReference type="PaxDb" id="4097-A0A1S3YQN3"/>
<reference evidence="2" key="1">
    <citation type="submission" date="2025-08" db="UniProtKB">
        <authorList>
            <consortium name="RefSeq"/>
        </authorList>
    </citation>
    <scope>IDENTIFICATION</scope>
</reference>
<dbReference type="RefSeq" id="XP_016454285.1">
    <property type="nucleotide sequence ID" value="XM_016598799.1"/>
</dbReference>
<accession>A0A1S3YQN3</accession>
<sequence>MTQKFEALHANHTWDGVPLPSGKHAISCRWVYKIKHKADGIVERFKAWLVEKGYTQQPDINYIETFSPVVKMITVRALIATTIKKHWHISQLDVNNVFIHGDLHEEVYMQMSPGLEINSLGLVCKLNKSLYDLKHASRQCLSTPLNPNEKLRAKEGASLRDPTYYTKLVGKLNFLTNTRLDIAFSMQHLSQFMQDPREPHLKAAFYLVRYLKNDPTLGIFLSNDSDCSLKGYCDSDWAAFPDSRRQIDGREVIQCFHEEQVCTRGDGFSPRSRQQDFVYHLK</sequence>
<dbReference type="InterPro" id="IPR013103">
    <property type="entry name" value="RVT_2"/>
</dbReference>